<dbReference type="EMBL" id="CACTIH010007265">
    <property type="protein sequence ID" value="CAA3006816.1"/>
    <property type="molecule type" value="Genomic_DNA"/>
</dbReference>
<gene>
    <name evidence="1" type="ORF">OLEA9_A012373</name>
</gene>
<dbReference type="AlphaFoldDB" id="A0A8S0TPK7"/>
<reference evidence="1 2" key="1">
    <citation type="submission" date="2019-12" db="EMBL/GenBank/DDBJ databases">
        <authorList>
            <person name="Alioto T."/>
            <person name="Alioto T."/>
            <person name="Gomez Garrido J."/>
        </authorList>
    </citation>
    <scope>NUCLEOTIDE SEQUENCE [LARGE SCALE GENOMIC DNA]</scope>
</reference>
<dbReference type="Gramene" id="OE9A012373T1">
    <property type="protein sequence ID" value="OE9A012373C1"/>
    <property type="gene ID" value="OE9A012373"/>
</dbReference>
<sequence>MKLGKMNEKLEVSLAMGRWELNEGLRAIAKMLKGLSLDSTVMTGEGSGVRSTATFEKQIAPEPMVPKQLAAATGEGNYRKLELSLFKGVDLNSWIFQAERYFGMNKFTDAERAMATGVCMEGSALSWFQ</sequence>
<keyword evidence="2" id="KW-1185">Reference proteome</keyword>
<accession>A0A8S0TPK7</accession>
<evidence type="ECO:0000313" key="1">
    <source>
        <dbReference type="EMBL" id="CAA3006816.1"/>
    </source>
</evidence>
<dbReference type="Proteomes" id="UP000594638">
    <property type="component" value="Unassembled WGS sequence"/>
</dbReference>
<organism evidence="1 2">
    <name type="scientific">Olea europaea subsp. europaea</name>
    <dbReference type="NCBI Taxonomy" id="158383"/>
    <lineage>
        <taxon>Eukaryota</taxon>
        <taxon>Viridiplantae</taxon>
        <taxon>Streptophyta</taxon>
        <taxon>Embryophyta</taxon>
        <taxon>Tracheophyta</taxon>
        <taxon>Spermatophyta</taxon>
        <taxon>Magnoliopsida</taxon>
        <taxon>eudicotyledons</taxon>
        <taxon>Gunneridae</taxon>
        <taxon>Pentapetalae</taxon>
        <taxon>asterids</taxon>
        <taxon>lamiids</taxon>
        <taxon>Lamiales</taxon>
        <taxon>Oleaceae</taxon>
        <taxon>Oleeae</taxon>
        <taxon>Olea</taxon>
    </lineage>
</organism>
<dbReference type="OrthoDB" id="1751726at2759"/>
<comment type="caution">
    <text evidence="1">The sequence shown here is derived from an EMBL/GenBank/DDBJ whole genome shotgun (WGS) entry which is preliminary data.</text>
</comment>
<protein>
    <submittedName>
        <fullName evidence="1">DNA damage-binding 2</fullName>
    </submittedName>
</protein>
<evidence type="ECO:0000313" key="2">
    <source>
        <dbReference type="Proteomes" id="UP000594638"/>
    </source>
</evidence>
<proteinExistence type="predicted"/>
<name>A0A8S0TPK7_OLEEU</name>